<keyword evidence="1" id="KW-1133">Transmembrane helix</keyword>
<dbReference type="RefSeq" id="WP_222993250.1">
    <property type="nucleotide sequence ID" value="NZ_JAINVV010000014.1"/>
</dbReference>
<organism evidence="2 3">
    <name type="scientific">Sphingomonas colocasiae</name>
    <dbReference type="NCBI Taxonomy" id="1848973"/>
    <lineage>
        <taxon>Bacteria</taxon>
        <taxon>Pseudomonadati</taxon>
        <taxon>Pseudomonadota</taxon>
        <taxon>Alphaproteobacteria</taxon>
        <taxon>Sphingomonadales</taxon>
        <taxon>Sphingomonadaceae</taxon>
        <taxon>Sphingomonas</taxon>
    </lineage>
</organism>
<evidence type="ECO:0000313" key="3">
    <source>
        <dbReference type="Proteomes" id="UP000706039"/>
    </source>
</evidence>
<protein>
    <submittedName>
        <fullName evidence="2">Uncharacterized protein</fullName>
    </submittedName>
</protein>
<feature type="transmembrane region" description="Helical" evidence="1">
    <location>
        <begin position="20"/>
        <end position="37"/>
    </location>
</feature>
<evidence type="ECO:0000313" key="2">
    <source>
        <dbReference type="EMBL" id="MBY8826012.1"/>
    </source>
</evidence>
<gene>
    <name evidence="2" type="ORF">K7G82_27170</name>
</gene>
<dbReference type="Proteomes" id="UP000706039">
    <property type="component" value="Unassembled WGS sequence"/>
</dbReference>
<comment type="caution">
    <text evidence="2">The sequence shown here is derived from an EMBL/GenBank/DDBJ whole genome shotgun (WGS) entry which is preliminary data.</text>
</comment>
<keyword evidence="3" id="KW-1185">Reference proteome</keyword>
<keyword evidence="1" id="KW-0812">Transmembrane</keyword>
<reference evidence="2 3" key="1">
    <citation type="submission" date="2021-08" db="EMBL/GenBank/DDBJ databases">
        <authorList>
            <person name="Tuo L."/>
        </authorList>
    </citation>
    <scope>NUCLEOTIDE SEQUENCE [LARGE SCALE GENOMIC DNA]</scope>
    <source>
        <strain evidence="2 3">JCM 31229</strain>
    </source>
</reference>
<keyword evidence="1" id="KW-0472">Membrane</keyword>
<accession>A0ABS7PXC7</accession>
<name>A0ABS7PXC7_9SPHN</name>
<feature type="transmembrane region" description="Helical" evidence="1">
    <location>
        <begin position="43"/>
        <end position="61"/>
    </location>
</feature>
<evidence type="ECO:0000256" key="1">
    <source>
        <dbReference type="SAM" id="Phobius"/>
    </source>
</evidence>
<dbReference type="EMBL" id="JAINVV010000014">
    <property type="protein sequence ID" value="MBY8826012.1"/>
    <property type="molecule type" value="Genomic_DNA"/>
</dbReference>
<proteinExistence type="predicted"/>
<feature type="transmembrane region" description="Helical" evidence="1">
    <location>
        <begin position="81"/>
        <end position="101"/>
    </location>
</feature>
<sequence length="102" mass="10917">MASQPFDHDVWKRRVSNTCAGALVVFALLHILCLAAASGHAAVSHMIALVVPVAAAIPLMARFEAHWLARRDASGFRGAAALLWVAAVVVPFLWSGLYRLIG</sequence>